<dbReference type="InterPro" id="IPR019079">
    <property type="entry name" value="Capsule_synth_CapA"/>
</dbReference>
<evidence type="ECO:0000313" key="5">
    <source>
        <dbReference type="Proteomes" id="UP000619536"/>
    </source>
</evidence>
<evidence type="ECO:0000259" key="3">
    <source>
        <dbReference type="SMART" id="SM00854"/>
    </source>
</evidence>
<protein>
    <submittedName>
        <fullName evidence="4">Metallophosphatase</fullName>
    </submittedName>
</protein>
<proteinExistence type="inferred from homology"/>
<dbReference type="SMART" id="SM00854">
    <property type="entry name" value="PGA_cap"/>
    <property type="match status" value="1"/>
</dbReference>
<dbReference type="EMBL" id="BMDH01000001">
    <property type="protein sequence ID" value="GGI13250.1"/>
    <property type="molecule type" value="Genomic_DNA"/>
</dbReference>
<keyword evidence="2" id="KW-1133">Transmembrane helix</keyword>
<name>A0A8J3EVP2_9BIFI</name>
<dbReference type="InterPro" id="IPR052169">
    <property type="entry name" value="CW_Biosynth-Accessory"/>
</dbReference>
<dbReference type="AlphaFoldDB" id="A0A8J3EVP2"/>
<dbReference type="PANTHER" id="PTHR33393">
    <property type="entry name" value="POLYGLUTAMINE SYNTHESIS ACCESSORY PROTEIN RV0574C-RELATED"/>
    <property type="match status" value="1"/>
</dbReference>
<evidence type="ECO:0000313" key="4">
    <source>
        <dbReference type="EMBL" id="GGI13250.1"/>
    </source>
</evidence>
<organism evidence="4 5">
    <name type="scientific">Galliscardovia ingluviei</name>
    <dbReference type="NCBI Taxonomy" id="1769422"/>
    <lineage>
        <taxon>Bacteria</taxon>
        <taxon>Bacillati</taxon>
        <taxon>Actinomycetota</taxon>
        <taxon>Actinomycetes</taxon>
        <taxon>Bifidobacteriales</taxon>
        <taxon>Bifidobacteriaceae</taxon>
        <taxon>Galliscardovia</taxon>
    </lineage>
</organism>
<comment type="caution">
    <text evidence="4">The sequence shown here is derived from an EMBL/GenBank/DDBJ whole genome shotgun (WGS) entry which is preliminary data.</text>
</comment>
<keyword evidence="2" id="KW-0812">Transmembrane</keyword>
<evidence type="ECO:0000256" key="1">
    <source>
        <dbReference type="ARBA" id="ARBA00005662"/>
    </source>
</evidence>
<dbReference type="Proteomes" id="UP000619536">
    <property type="component" value="Unassembled WGS sequence"/>
</dbReference>
<keyword evidence="2" id="KW-0472">Membrane</keyword>
<keyword evidence="5" id="KW-1185">Reference proteome</keyword>
<dbReference type="SUPFAM" id="SSF56300">
    <property type="entry name" value="Metallo-dependent phosphatases"/>
    <property type="match status" value="1"/>
</dbReference>
<dbReference type="Gene3D" id="3.60.21.10">
    <property type="match status" value="1"/>
</dbReference>
<sequence>MAVHGEHIRPSSSKRYRNGIIIVSALLLVILAMLAILWVPAFAPMRMLLTSPWNNTAIRAAEQQTSVQHRFDTAQKTAVPQALTRHTGTATDCADRDCVSLMVNGDLLFHPGLWNQYAVNPSATDGSAFDFTELFASLKPYIDASDIAVCEFETPIAPRGGPYTGYPIFAIPPEVVDAAAHVGYQGCTHATNHSWDQGSSGIALLRQELSNHGLEQVGSYTSQDQIQPMILHSANHGPTIGVVTGTVSLNGNIADEDWMVDRIRGSEDPNHNADIARIVQQAKIARQQGADVVVFAMHSVQEYIDYADSWQVETAHELAQTGVFNLIYGAGSHSVQPIEQHNGTWIIYGTGNAVTESAPAERITNNQGMTARITFAGKQGNQSSWRVQYIDWVGSANEQGGKNKWCSLAPQAPDGVCWSADRDARVRERLATVIYAMGADRNVVRPWTLS</sequence>
<gene>
    <name evidence="4" type="ORF">GCM10007377_05020</name>
</gene>
<comment type="similarity">
    <text evidence="1">Belongs to the CapA family.</text>
</comment>
<dbReference type="RefSeq" id="WP_229714694.1">
    <property type="nucleotide sequence ID" value="NZ_BMDH01000001.1"/>
</dbReference>
<dbReference type="InterPro" id="IPR029052">
    <property type="entry name" value="Metallo-depent_PP-like"/>
</dbReference>
<dbReference type="PANTHER" id="PTHR33393:SF13">
    <property type="entry name" value="PGA BIOSYNTHESIS PROTEIN CAPA"/>
    <property type="match status" value="1"/>
</dbReference>
<feature type="domain" description="Capsule synthesis protein CapA" evidence="3">
    <location>
        <begin position="100"/>
        <end position="357"/>
    </location>
</feature>
<feature type="transmembrane region" description="Helical" evidence="2">
    <location>
        <begin position="20"/>
        <end position="41"/>
    </location>
</feature>
<evidence type="ECO:0000256" key="2">
    <source>
        <dbReference type="SAM" id="Phobius"/>
    </source>
</evidence>
<reference evidence="4" key="1">
    <citation type="journal article" date="2014" name="Int. J. Syst. Evol. Microbiol.">
        <title>Complete genome sequence of Corynebacterium casei LMG S-19264T (=DSM 44701T), isolated from a smear-ripened cheese.</title>
        <authorList>
            <consortium name="US DOE Joint Genome Institute (JGI-PGF)"/>
            <person name="Walter F."/>
            <person name="Albersmeier A."/>
            <person name="Kalinowski J."/>
            <person name="Ruckert C."/>
        </authorList>
    </citation>
    <scope>NUCLEOTIDE SEQUENCE</scope>
    <source>
        <strain evidence="4">CCM 8606</strain>
    </source>
</reference>
<accession>A0A8J3EVP2</accession>
<dbReference type="Pfam" id="PF09587">
    <property type="entry name" value="PGA_cap"/>
    <property type="match status" value="1"/>
</dbReference>
<reference evidence="4" key="2">
    <citation type="submission" date="2020-09" db="EMBL/GenBank/DDBJ databases">
        <authorList>
            <person name="Sun Q."/>
            <person name="Sedlacek I."/>
        </authorList>
    </citation>
    <scope>NUCLEOTIDE SEQUENCE</scope>
    <source>
        <strain evidence="4">CCM 8606</strain>
    </source>
</reference>